<reference evidence="2 3" key="1">
    <citation type="submission" date="2019-05" db="EMBL/GenBank/DDBJ databases">
        <title>Dyadobacter AR-3-8 sp. nov., isolated from arctic soil.</title>
        <authorList>
            <person name="Chaudhary D.K."/>
        </authorList>
    </citation>
    <scope>NUCLEOTIDE SEQUENCE [LARGE SCALE GENOMIC DNA]</scope>
    <source>
        <strain evidence="2 3">AR-3-8</strain>
    </source>
</reference>
<protein>
    <submittedName>
        <fullName evidence="2">Uncharacterized protein</fullName>
    </submittedName>
</protein>
<gene>
    <name evidence="2" type="ORF">FDK13_05930</name>
</gene>
<sequence length="595" mass="67108">MLPRKLLTIVVLLSFAFTSHDNCAQVVYHFKAIQANKSITIASLSDWPVEKTILNKNIDSFQFQIILQPKGDYLYYEVKASSTSTDSLFLALEFEYKKGTAMNFNGPVLNQEIYRQSVHDPTNYFFRSLPRQSIPMIAVNSGDSTFAAISDAPAFYNNFTTQYFNPDQRKMYIGGGDNGQTPGNKVDKSVIVKSFYPIVAQGKQIEFNGLIMRSKTGSLSAMRQDIFKAISERWGSISTKFGATAFASNYMLYRTNEIANSKYWVVAGIDYCNKQYTRDSFWQTMVLSPEMEQQSYLHEAQSMPTGAERQLIVLIWAYRLKKKGGTPDLNAARKNLEYIEKRVSGARYKAISSDDPENRKNFKSWFDLCMFEDDDVISYNQGLLAVALHAASELGLRPSVKWQDAAAAYRNIFYKEGGYFPISEQKKDIVAVDATIGDLLHMLLFNSPLLEKEQVASHFMKVSSVAKTDHGFKIVCMPDGSYVPSEKFDIPGFVSPHAKIPVGDYANGGSYYLYDMLFLINAYVRHIPGAAELLIWRGTIDFKREGAYYEHLNTVSGKPGKINQGWNGAIYAIMHAFEKNGVASDILTKEIEQIP</sequence>
<name>A0A4U6D7H3_9BACT</name>
<dbReference type="RefSeq" id="WP_137339065.1">
    <property type="nucleotide sequence ID" value="NZ_BSQH01000011.1"/>
</dbReference>
<feature type="signal peptide" evidence="1">
    <location>
        <begin position="1"/>
        <end position="24"/>
    </location>
</feature>
<accession>A0A4U6D7H3</accession>
<feature type="chain" id="PRO_5020896477" evidence="1">
    <location>
        <begin position="25"/>
        <end position="595"/>
    </location>
</feature>
<proteinExistence type="predicted"/>
<evidence type="ECO:0000256" key="1">
    <source>
        <dbReference type="SAM" id="SignalP"/>
    </source>
</evidence>
<dbReference type="EMBL" id="SZVO01000002">
    <property type="protein sequence ID" value="TKT93389.1"/>
    <property type="molecule type" value="Genomic_DNA"/>
</dbReference>
<keyword evidence="3" id="KW-1185">Reference proteome</keyword>
<keyword evidence="1" id="KW-0732">Signal</keyword>
<dbReference type="Proteomes" id="UP000304900">
    <property type="component" value="Unassembled WGS sequence"/>
</dbReference>
<dbReference type="OrthoDB" id="978688at2"/>
<evidence type="ECO:0000313" key="2">
    <source>
        <dbReference type="EMBL" id="TKT93389.1"/>
    </source>
</evidence>
<evidence type="ECO:0000313" key="3">
    <source>
        <dbReference type="Proteomes" id="UP000304900"/>
    </source>
</evidence>
<organism evidence="2 3">
    <name type="scientific">Dyadobacter frigoris</name>
    <dbReference type="NCBI Taxonomy" id="2576211"/>
    <lineage>
        <taxon>Bacteria</taxon>
        <taxon>Pseudomonadati</taxon>
        <taxon>Bacteroidota</taxon>
        <taxon>Cytophagia</taxon>
        <taxon>Cytophagales</taxon>
        <taxon>Spirosomataceae</taxon>
        <taxon>Dyadobacter</taxon>
    </lineage>
</organism>
<comment type="caution">
    <text evidence="2">The sequence shown here is derived from an EMBL/GenBank/DDBJ whole genome shotgun (WGS) entry which is preliminary data.</text>
</comment>
<dbReference type="AlphaFoldDB" id="A0A4U6D7H3"/>